<dbReference type="InterPro" id="IPR010730">
    <property type="entry name" value="HET"/>
</dbReference>
<sequence length="611" mass="68868">MWLIETSSLTLKFFNNPTDVAYAILSHTWGEGEVTFQDIADAATAPKKNGWAKIKQTCQIALETHKLSYVWIDTCCIDKSSSSELSEAINSMFSWYKTAAICMVYLDDCHLESLQEDDENEGLLDGLFSCRWFTRGWTLQELIAPRDVLFYSASWVPIGSKRKSVSILSRITGIDAAVLKDITALEACHTAKRMSWASRRQTTRTEDIAYCLLGIFDINMPLLYGEGEKAFLRLQQELARSKNDLTLFAWRQANSDLAWYRGLFARSPSEFQHSAGLRVPPNSTLQDTEFSATNRGLRFDNHICLDELYMHGAPRCEADALILSLDCLEPKGTTSGTARWIAIYLRKNGPNYLRFDPWSFCFKPSRSPWRSPSSLVIYVSPTLSTAQANTLGSGAHVSSPLLSRLQGVICCHEDLRRFIYPPDSLRNSSDANRHGVANSIVLGTPEISIADQYSFNGAPAMRQFVFNLNFAPSTSEPGKTHPVILLTGCTAHISVSHQAETRQKLFWHALLSVDDLVDHWIRVSMVPKKATDVDVSNPEFQDYMFERFSDETGTMDMRLLPRVFSVVDALGQRHQISARISWTDGYQDDLLMTPPLVLEYARISQRKAGFR</sequence>
<dbReference type="Proteomes" id="UP001321760">
    <property type="component" value="Unassembled WGS sequence"/>
</dbReference>
<dbReference type="AlphaFoldDB" id="A0AAV9GUG5"/>
<comment type="caution">
    <text evidence="2">The sequence shown here is derived from an EMBL/GenBank/DDBJ whole genome shotgun (WGS) entry which is preliminary data.</text>
</comment>
<dbReference type="EMBL" id="MU865929">
    <property type="protein sequence ID" value="KAK4451306.1"/>
    <property type="molecule type" value="Genomic_DNA"/>
</dbReference>
<evidence type="ECO:0000313" key="2">
    <source>
        <dbReference type="EMBL" id="KAK4451306.1"/>
    </source>
</evidence>
<keyword evidence="3" id="KW-1185">Reference proteome</keyword>
<name>A0AAV9GUG5_9PEZI</name>
<organism evidence="2 3">
    <name type="scientific">Podospora aff. communis PSN243</name>
    <dbReference type="NCBI Taxonomy" id="3040156"/>
    <lineage>
        <taxon>Eukaryota</taxon>
        <taxon>Fungi</taxon>
        <taxon>Dikarya</taxon>
        <taxon>Ascomycota</taxon>
        <taxon>Pezizomycotina</taxon>
        <taxon>Sordariomycetes</taxon>
        <taxon>Sordariomycetidae</taxon>
        <taxon>Sordariales</taxon>
        <taxon>Podosporaceae</taxon>
        <taxon>Podospora</taxon>
    </lineage>
</organism>
<dbReference type="Pfam" id="PF06985">
    <property type="entry name" value="HET"/>
    <property type="match status" value="1"/>
</dbReference>
<reference evidence="2" key="2">
    <citation type="submission" date="2023-05" db="EMBL/GenBank/DDBJ databases">
        <authorList>
            <consortium name="Lawrence Berkeley National Laboratory"/>
            <person name="Steindorff A."/>
            <person name="Hensen N."/>
            <person name="Bonometti L."/>
            <person name="Westerberg I."/>
            <person name="Brannstrom I.O."/>
            <person name="Guillou S."/>
            <person name="Cros-Aarteil S."/>
            <person name="Calhoun S."/>
            <person name="Haridas S."/>
            <person name="Kuo A."/>
            <person name="Mondo S."/>
            <person name="Pangilinan J."/>
            <person name="Riley R."/>
            <person name="Labutti K."/>
            <person name="Andreopoulos B."/>
            <person name="Lipzen A."/>
            <person name="Chen C."/>
            <person name="Yanf M."/>
            <person name="Daum C."/>
            <person name="Ng V."/>
            <person name="Clum A."/>
            <person name="Ohm R."/>
            <person name="Martin F."/>
            <person name="Silar P."/>
            <person name="Natvig D."/>
            <person name="Lalanne C."/>
            <person name="Gautier V."/>
            <person name="Ament-Velasquez S.L."/>
            <person name="Kruys A."/>
            <person name="Hutchinson M.I."/>
            <person name="Powell A.J."/>
            <person name="Barry K."/>
            <person name="Miller A.N."/>
            <person name="Grigoriev I.V."/>
            <person name="Debuchy R."/>
            <person name="Gladieux P."/>
            <person name="Thoren M.H."/>
            <person name="Johannesson H."/>
        </authorList>
    </citation>
    <scope>NUCLEOTIDE SEQUENCE</scope>
    <source>
        <strain evidence="2">PSN243</strain>
    </source>
</reference>
<dbReference type="PANTHER" id="PTHR10622:SF12">
    <property type="entry name" value="HET DOMAIN-CONTAINING PROTEIN"/>
    <property type="match status" value="1"/>
</dbReference>
<proteinExistence type="predicted"/>
<accession>A0AAV9GUG5</accession>
<feature type="domain" description="Heterokaryon incompatibility" evidence="1">
    <location>
        <begin position="22"/>
        <end position="112"/>
    </location>
</feature>
<evidence type="ECO:0000313" key="3">
    <source>
        <dbReference type="Proteomes" id="UP001321760"/>
    </source>
</evidence>
<evidence type="ECO:0000259" key="1">
    <source>
        <dbReference type="Pfam" id="PF06985"/>
    </source>
</evidence>
<protein>
    <submittedName>
        <fullName evidence="2">Heterokaryon incompatibility protein-domain-containing protein</fullName>
    </submittedName>
</protein>
<gene>
    <name evidence="2" type="ORF">QBC34DRAFT_459022</name>
</gene>
<dbReference type="PANTHER" id="PTHR10622">
    <property type="entry name" value="HET DOMAIN-CONTAINING PROTEIN"/>
    <property type="match status" value="1"/>
</dbReference>
<reference evidence="2" key="1">
    <citation type="journal article" date="2023" name="Mol. Phylogenet. Evol.">
        <title>Genome-scale phylogeny and comparative genomics of the fungal order Sordariales.</title>
        <authorList>
            <person name="Hensen N."/>
            <person name="Bonometti L."/>
            <person name="Westerberg I."/>
            <person name="Brannstrom I.O."/>
            <person name="Guillou S."/>
            <person name="Cros-Aarteil S."/>
            <person name="Calhoun S."/>
            <person name="Haridas S."/>
            <person name="Kuo A."/>
            <person name="Mondo S."/>
            <person name="Pangilinan J."/>
            <person name="Riley R."/>
            <person name="LaButti K."/>
            <person name="Andreopoulos B."/>
            <person name="Lipzen A."/>
            <person name="Chen C."/>
            <person name="Yan M."/>
            <person name="Daum C."/>
            <person name="Ng V."/>
            <person name="Clum A."/>
            <person name="Steindorff A."/>
            <person name="Ohm R.A."/>
            <person name="Martin F."/>
            <person name="Silar P."/>
            <person name="Natvig D.O."/>
            <person name="Lalanne C."/>
            <person name="Gautier V."/>
            <person name="Ament-Velasquez S.L."/>
            <person name="Kruys A."/>
            <person name="Hutchinson M.I."/>
            <person name="Powell A.J."/>
            <person name="Barry K."/>
            <person name="Miller A.N."/>
            <person name="Grigoriev I.V."/>
            <person name="Debuchy R."/>
            <person name="Gladieux P."/>
            <person name="Hiltunen Thoren M."/>
            <person name="Johannesson H."/>
        </authorList>
    </citation>
    <scope>NUCLEOTIDE SEQUENCE</scope>
    <source>
        <strain evidence="2">PSN243</strain>
    </source>
</reference>